<feature type="domain" description="Fibrinogen C-terminal" evidence="1">
    <location>
        <begin position="1"/>
        <end position="105"/>
    </location>
</feature>
<evidence type="ECO:0000313" key="3">
    <source>
        <dbReference type="RefSeq" id="XP_023930876.1"/>
    </source>
</evidence>
<dbReference type="KEGG" id="lak:106163517"/>
<dbReference type="InterPro" id="IPR050373">
    <property type="entry name" value="Fibrinogen_C-term_domain"/>
</dbReference>
<gene>
    <name evidence="3" type="primary">LOC106163517</name>
</gene>
<evidence type="ECO:0000259" key="1">
    <source>
        <dbReference type="PROSITE" id="PS51406"/>
    </source>
</evidence>
<dbReference type="STRING" id="7574.A0A2R2MKX6"/>
<dbReference type="InParanoid" id="A0A2R2MKX6"/>
<sequence>MGNDALYALTNQGDYSMQIDMKSCNGNYYYVKWRLFRIDNEAANYAITDIIVDSYNTSTNYWLEEVLGWRFGTIDNPVWRYSDSCPEIHGGGWWFKDCTRWHLTGYMSCNIGHPGMKFVAITGVSCDVGCRLEAGTMKIRRNI</sequence>
<dbReference type="GO" id="GO:0005615">
    <property type="term" value="C:extracellular space"/>
    <property type="evidence" value="ECO:0007669"/>
    <property type="project" value="TreeGrafter"/>
</dbReference>
<dbReference type="GeneID" id="106163517"/>
<dbReference type="InterPro" id="IPR036056">
    <property type="entry name" value="Fibrinogen-like_C"/>
</dbReference>
<dbReference type="AlphaFoldDB" id="A0A2R2MKX6"/>
<dbReference type="Pfam" id="PF00147">
    <property type="entry name" value="Fibrinogen_C"/>
    <property type="match status" value="1"/>
</dbReference>
<reference evidence="3" key="1">
    <citation type="submission" date="2025-08" db="UniProtKB">
        <authorList>
            <consortium name="RefSeq"/>
        </authorList>
    </citation>
    <scope>IDENTIFICATION</scope>
    <source>
        <tissue evidence="3">Gonads</tissue>
    </source>
</reference>
<dbReference type="Proteomes" id="UP000085678">
    <property type="component" value="Unplaced"/>
</dbReference>
<dbReference type="SUPFAM" id="SSF56496">
    <property type="entry name" value="Fibrinogen C-terminal domain-like"/>
    <property type="match status" value="1"/>
</dbReference>
<accession>A0A2R2MKX6</accession>
<proteinExistence type="predicted"/>
<dbReference type="PANTHER" id="PTHR19143">
    <property type="entry name" value="FIBRINOGEN/TENASCIN/ANGIOPOEITIN"/>
    <property type="match status" value="1"/>
</dbReference>
<organism evidence="2 3">
    <name type="scientific">Lingula anatina</name>
    <name type="common">Brachiopod</name>
    <name type="synonym">Lingula unguis</name>
    <dbReference type="NCBI Taxonomy" id="7574"/>
    <lineage>
        <taxon>Eukaryota</taxon>
        <taxon>Metazoa</taxon>
        <taxon>Spiralia</taxon>
        <taxon>Lophotrochozoa</taxon>
        <taxon>Brachiopoda</taxon>
        <taxon>Linguliformea</taxon>
        <taxon>Lingulata</taxon>
        <taxon>Lingulida</taxon>
        <taxon>Linguloidea</taxon>
        <taxon>Lingulidae</taxon>
        <taxon>Lingula</taxon>
    </lineage>
</organism>
<evidence type="ECO:0000313" key="2">
    <source>
        <dbReference type="Proteomes" id="UP000085678"/>
    </source>
</evidence>
<dbReference type="InterPro" id="IPR014716">
    <property type="entry name" value="Fibrinogen_a/b/g_C_1"/>
</dbReference>
<dbReference type="PROSITE" id="PS51406">
    <property type="entry name" value="FIBRINOGEN_C_2"/>
    <property type="match status" value="1"/>
</dbReference>
<name>A0A2R2MKX6_LINAN</name>
<dbReference type="RefSeq" id="XP_023930876.1">
    <property type="nucleotide sequence ID" value="XM_024075108.1"/>
</dbReference>
<dbReference type="Gene3D" id="3.90.215.10">
    <property type="entry name" value="Gamma Fibrinogen, chain A, domain 1"/>
    <property type="match status" value="1"/>
</dbReference>
<protein>
    <submittedName>
        <fullName evidence="3">Fibrinogen-like protein A</fullName>
    </submittedName>
</protein>
<keyword evidence="2" id="KW-1185">Reference proteome</keyword>
<dbReference type="SMART" id="SM00186">
    <property type="entry name" value="FBG"/>
    <property type="match status" value="1"/>
</dbReference>
<dbReference type="OrthoDB" id="8866652at2759"/>
<dbReference type="InterPro" id="IPR002181">
    <property type="entry name" value="Fibrinogen_a/b/g_C_dom"/>
</dbReference>